<keyword evidence="2" id="KW-1133">Transmembrane helix</keyword>
<gene>
    <name evidence="3" type="ORF">E4634_08190</name>
</gene>
<evidence type="ECO:0000256" key="2">
    <source>
        <dbReference type="SAM" id="Phobius"/>
    </source>
</evidence>
<proteinExistence type="predicted"/>
<sequence length="274" mass="29249">MKARQRGVAMVVVVWFIAAMSLVVGGIVALARVESGTTGLHVARAKVVAAGDGAINLTMAARQSRATRAGDTPPAMDSLQRIGELEVLVRVIPADGFVDLNQAPAELLAALFRHAGGMDSSQAQTVANNVVKWRSATRSDQGRDAGEPARFYSLEDLLRVEGVNRSVLDGVRNFVVAGDWASGGMNWDSAPSAMLPVLDAVDPSRGNTARERRSARSQRATPAASGSGVYRVDALVEYGGRLWLRRRWVQTGGAVGSSLPWHVLRTEAPRVVKE</sequence>
<feature type="transmembrane region" description="Helical" evidence="2">
    <location>
        <begin position="7"/>
        <end position="31"/>
    </location>
</feature>
<feature type="region of interest" description="Disordered" evidence="1">
    <location>
        <begin position="201"/>
        <end position="223"/>
    </location>
</feature>
<dbReference type="RefSeq" id="WP_135442654.1">
    <property type="nucleotide sequence ID" value="NZ_SRLE01000006.1"/>
</dbReference>
<keyword evidence="4" id="KW-1185">Reference proteome</keyword>
<dbReference type="SUPFAM" id="SSF158544">
    <property type="entry name" value="GspK insert domain-like"/>
    <property type="match status" value="1"/>
</dbReference>
<dbReference type="OrthoDB" id="5740498at2"/>
<organism evidence="3 4">
    <name type="scientific">Mangrovimicrobium sediminis</name>
    <dbReference type="NCBI Taxonomy" id="2562682"/>
    <lineage>
        <taxon>Bacteria</taxon>
        <taxon>Pseudomonadati</taxon>
        <taxon>Pseudomonadota</taxon>
        <taxon>Gammaproteobacteria</taxon>
        <taxon>Cellvibrionales</taxon>
        <taxon>Halieaceae</taxon>
        <taxon>Mangrovimicrobium</taxon>
    </lineage>
</organism>
<evidence type="ECO:0000313" key="4">
    <source>
        <dbReference type="Proteomes" id="UP000298050"/>
    </source>
</evidence>
<comment type="caution">
    <text evidence="3">The sequence shown here is derived from an EMBL/GenBank/DDBJ whole genome shotgun (WGS) entry which is preliminary data.</text>
</comment>
<reference evidence="3 4" key="1">
    <citation type="submission" date="2019-04" db="EMBL/GenBank/DDBJ databases">
        <title>Taxonomy of novel Haliea sp. from mangrove soil of West Coast of India.</title>
        <authorList>
            <person name="Verma A."/>
            <person name="Kumar P."/>
            <person name="Krishnamurthi S."/>
        </authorList>
    </citation>
    <scope>NUCLEOTIDE SEQUENCE [LARGE SCALE GENOMIC DNA]</scope>
    <source>
        <strain evidence="3 4">SAOS-164</strain>
    </source>
</reference>
<protein>
    <submittedName>
        <fullName evidence="3">General secretion pathway protein GspK</fullName>
    </submittedName>
</protein>
<dbReference type="InterPro" id="IPR038072">
    <property type="entry name" value="GspK_central_sf"/>
</dbReference>
<keyword evidence="2" id="KW-0812">Transmembrane</keyword>
<keyword evidence="2" id="KW-0472">Membrane</keyword>
<dbReference type="Proteomes" id="UP000298050">
    <property type="component" value="Unassembled WGS sequence"/>
</dbReference>
<evidence type="ECO:0000256" key="1">
    <source>
        <dbReference type="SAM" id="MobiDB-lite"/>
    </source>
</evidence>
<accession>A0A4Z0M3S1</accession>
<dbReference type="EMBL" id="SRLE01000006">
    <property type="protein sequence ID" value="TGD74104.1"/>
    <property type="molecule type" value="Genomic_DNA"/>
</dbReference>
<name>A0A4Z0M3S1_9GAMM</name>
<evidence type="ECO:0000313" key="3">
    <source>
        <dbReference type="EMBL" id="TGD74104.1"/>
    </source>
</evidence>
<dbReference type="AlphaFoldDB" id="A0A4Z0M3S1"/>